<evidence type="ECO:0000259" key="6">
    <source>
        <dbReference type="Pfam" id="PF00551"/>
    </source>
</evidence>
<dbReference type="GO" id="GO:0004479">
    <property type="term" value="F:methionyl-tRNA formyltransferase activity"/>
    <property type="evidence" value="ECO:0007669"/>
    <property type="project" value="UniProtKB-UniRule"/>
</dbReference>
<dbReference type="Pfam" id="PF02911">
    <property type="entry name" value="Formyl_trans_C"/>
    <property type="match status" value="1"/>
</dbReference>
<dbReference type="HAMAP" id="MF_00182">
    <property type="entry name" value="Formyl_trans"/>
    <property type="match status" value="1"/>
</dbReference>
<dbReference type="InterPro" id="IPR044135">
    <property type="entry name" value="Met-tRNA-FMT_C"/>
</dbReference>
<evidence type="ECO:0000259" key="7">
    <source>
        <dbReference type="Pfam" id="PF02911"/>
    </source>
</evidence>
<comment type="catalytic activity">
    <reaction evidence="5">
        <text>L-methionyl-tRNA(fMet) + (6R)-10-formyltetrahydrofolate = N-formyl-L-methionyl-tRNA(fMet) + (6S)-5,6,7,8-tetrahydrofolate + H(+)</text>
        <dbReference type="Rhea" id="RHEA:24380"/>
        <dbReference type="Rhea" id="RHEA-COMP:9952"/>
        <dbReference type="Rhea" id="RHEA-COMP:9953"/>
        <dbReference type="ChEBI" id="CHEBI:15378"/>
        <dbReference type="ChEBI" id="CHEBI:57453"/>
        <dbReference type="ChEBI" id="CHEBI:78530"/>
        <dbReference type="ChEBI" id="CHEBI:78844"/>
        <dbReference type="ChEBI" id="CHEBI:195366"/>
        <dbReference type="EC" id="2.1.2.9"/>
    </reaction>
</comment>
<dbReference type="EMBL" id="LCRX01000011">
    <property type="protein sequence ID" value="KKW42020.1"/>
    <property type="molecule type" value="Genomic_DNA"/>
</dbReference>
<dbReference type="SUPFAM" id="SSF53328">
    <property type="entry name" value="Formyltransferase"/>
    <property type="match status" value="1"/>
</dbReference>
<comment type="caution">
    <text evidence="8">The sequence shown here is derived from an EMBL/GenBank/DDBJ whole genome shotgun (WGS) entry which is preliminary data.</text>
</comment>
<evidence type="ECO:0000313" key="9">
    <source>
        <dbReference type="Proteomes" id="UP000033870"/>
    </source>
</evidence>
<name>A0A0G1YFP6_9BACT</name>
<dbReference type="CDD" id="cd08704">
    <property type="entry name" value="Met_tRNA_FMT_C"/>
    <property type="match status" value="1"/>
</dbReference>
<feature type="domain" description="Formyl transferase C-terminal" evidence="7">
    <location>
        <begin position="202"/>
        <end position="296"/>
    </location>
</feature>
<dbReference type="EC" id="2.1.2.9" evidence="2 5"/>
<dbReference type="PANTHER" id="PTHR11138">
    <property type="entry name" value="METHIONYL-TRNA FORMYLTRANSFERASE"/>
    <property type="match status" value="1"/>
</dbReference>
<dbReference type="CDD" id="cd08646">
    <property type="entry name" value="FMT_core_Met-tRNA-FMT_N"/>
    <property type="match status" value="1"/>
</dbReference>
<protein>
    <recommendedName>
        <fullName evidence="2 5">Methionyl-tRNA formyltransferase</fullName>
        <ecNumber evidence="2 5">2.1.2.9</ecNumber>
    </recommendedName>
</protein>
<dbReference type="Pfam" id="PF00551">
    <property type="entry name" value="Formyl_trans_N"/>
    <property type="match status" value="1"/>
</dbReference>
<dbReference type="GO" id="GO:0005829">
    <property type="term" value="C:cytosol"/>
    <property type="evidence" value="ECO:0007669"/>
    <property type="project" value="TreeGrafter"/>
</dbReference>
<gene>
    <name evidence="5" type="primary">fmt</name>
    <name evidence="8" type="ORF">UY92_C0011G0042</name>
</gene>
<feature type="binding site" evidence="5">
    <location>
        <begin position="108"/>
        <end position="111"/>
    </location>
    <ligand>
        <name>(6S)-5,6,7,8-tetrahydrofolate</name>
        <dbReference type="ChEBI" id="CHEBI:57453"/>
    </ligand>
</feature>
<evidence type="ECO:0000256" key="4">
    <source>
        <dbReference type="ARBA" id="ARBA00022917"/>
    </source>
</evidence>
<dbReference type="PROSITE" id="PS00373">
    <property type="entry name" value="GART"/>
    <property type="match status" value="1"/>
</dbReference>
<reference evidence="8 9" key="1">
    <citation type="journal article" date="2015" name="Nature">
        <title>rRNA introns, odd ribosomes, and small enigmatic genomes across a large radiation of phyla.</title>
        <authorList>
            <person name="Brown C.T."/>
            <person name="Hug L.A."/>
            <person name="Thomas B.C."/>
            <person name="Sharon I."/>
            <person name="Castelle C.J."/>
            <person name="Singh A."/>
            <person name="Wilkins M.J."/>
            <person name="Williams K.H."/>
            <person name="Banfield J.F."/>
        </authorList>
    </citation>
    <scope>NUCLEOTIDE SEQUENCE [LARGE SCALE GENOMIC DNA]</scope>
</reference>
<dbReference type="AlphaFoldDB" id="A0A0G1YFP6"/>
<dbReference type="Proteomes" id="UP000033870">
    <property type="component" value="Unassembled WGS sequence"/>
</dbReference>
<dbReference type="InterPro" id="IPR002376">
    <property type="entry name" value="Formyl_transf_N"/>
</dbReference>
<dbReference type="InterPro" id="IPR036477">
    <property type="entry name" value="Formyl_transf_N_sf"/>
</dbReference>
<dbReference type="InterPro" id="IPR001555">
    <property type="entry name" value="GART_AS"/>
</dbReference>
<evidence type="ECO:0000256" key="2">
    <source>
        <dbReference type="ARBA" id="ARBA00012261"/>
    </source>
</evidence>
<sequence>MKVKSIFFGTHEFAVTILDGLAADPRLAVIAVVTQPDRPAGRSGQLQAPPVKNFARARGLDVIQTASLKSAGVSLPAADVHIVAQYGLIIPQPVLDCPRFGTLNVHTSLLPKYRGAAPIQAAILRGETVTGVTVMLMDAGLDTGPILAQRQVGIEPDDTYQIMDKKLALTGRDLLLETLPRYLSGEIKPRPQDETQASYAPKLDRDSGRINWQSGTAEIYNQYRAYHPWPGVWTTWNGQRLKILDLKPSSRRLPAGAASTEAGTLHVGCGGHALEISSLQLEGKRPLTAQEFLSGYGAQFQGATLI</sequence>
<accession>A0A0G1YFP6</accession>
<evidence type="ECO:0000256" key="1">
    <source>
        <dbReference type="ARBA" id="ARBA00010699"/>
    </source>
</evidence>
<dbReference type="InterPro" id="IPR011034">
    <property type="entry name" value="Formyl_transferase-like_C_sf"/>
</dbReference>
<dbReference type="SUPFAM" id="SSF50486">
    <property type="entry name" value="FMT C-terminal domain-like"/>
    <property type="match status" value="1"/>
</dbReference>
<dbReference type="Gene3D" id="3.40.50.12230">
    <property type="match status" value="1"/>
</dbReference>
<keyword evidence="4 5" id="KW-0648">Protein biosynthesis</keyword>
<dbReference type="InterPro" id="IPR005793">
    <property type="entry name" value="Formyl_trans_C"/>
</dbReference>
<dbReference type="PANTHER" id="PTHR11138:SF5">
    <property type="entry name" value="METHIONYL-TRNA FORMYLTRANSFERASE, MITOCHONDRIAL"/>
    <property type="match status" value="1"/>
</dbReference>
<proteinExistence type="inferred from homology"/>
<keyword evidence="3 5" id="KW-0808">Transferase</keyword>
<comment type="function">
    <text evidence="5">Attaches a formyl group to the free amino group of methionyl-tRNA(fMet). The formyl group appears to play a dual role in the initiator identity of N-formylmethionyl-tRNA by promoting its recognition by IF2 and preventing the misappropriation of this tRNA by the elongation apparatus.</text>
</comment>
<comment type="similarity">
    <text evidence="1 5">Belongs to the Fmt family.</text>
</comment>
<dbReference type="NCBIfam" id="TIGR00460">
    <property type="entry name" value="fmt"/>
    <property type="match status" value="1"/>
</dbReference>
<organism evidence="8 9">
    <name type="scientific">Candidatus Magasanikbacteria bacterium GW2011_GWA2_56_11</name>
    <dbReference type="NCBI Taxonomy" id="1619044"/>
    <lineage>
        <taxon>Bacteria</taxon>
        <taxon>Candidatus Magasanikiibacteriota</taxon>
    </lineage>
</organism>
<evidence type="ECO:0000256" key="5">
    <source>
        <dbReference type="HAMAP-Rule" id="MF_00182"/>
    </source>
</evidence>
<feature type="domain" description="Formyl transferase N-terminal" evidence="6">
    <location>
        <begin position="3"/>
        <end position="178"/>
    </location>
</feature>
<dbReference type="STRING" id="1619044.UY92_C0011G0042"/>
<dbReference type="InterPro" id="IPR041711">
    <property type="entry name" value="Met-tRNA-FMT_N"/>
</dbReference>
<dbReference type="PATRIC" id="fig|1619044.3.peg.836"/>
<evidence type="ECO:0000313" key="8">
    <source>
        <dbReference type="EMBL" id="KKW42020.1"/>
    </source>
</evidence>
<evidence type="ECO:0000256" key="3">
    <source>
        <dbReference type="ARBA" id="ARBA00022679"/>
    </source>
</evidence>
<dbReference type="InterPro" id="IPR005794">
    <property type="entry name" value="Fmt"/>
</dbReference>